<feature type="transmembrane region" description="Helical" evidence="1">
    <location>
        <begin position="14"/>
        <end position="33"/>
    </location>
</feature>
<dbReference type="EMBL" id="JBEPFB010000048">
    <property type="protein sequence ID" value="MER7380005.1"/>
    <property type="molecule type" value="Genomic_DNA"/>
</dbReference>
<keyword evidence="1" id="KW-0812">Transmembrane</keyword>
<dbReference type="RefSeq" id="WP_190076163.1">
    <property type="nucleotide sequence ID" value="NZ_BNBM01000037.1"/>
</dbReference>
<protein>
    <submittedName>
        <fullName evidence="2">Uncharacterized protein</fullName>
    </submittedName>
</protein>
<comment type="caution">
    <text evidence="2">The sequence shown here is derived from an EMBL/GenBank/DDBJ whole genome shotgun (WGS) entry which is preliminary data.</text>
</comment>
<evidence type="ECO:0000313" key="3">
    <source>
        <dbReference type="Proteomes" id="UP001486207"/>
    </source>
</evidence>
<organism evidence="2 3">
    <name type="scientific">Streptomyces lanatus</name>
    <dbReference type="NCBI Taxonomy" id="66900"/>
    <lineage>
        <taxon>Bacteria</taxon>
        <taxon>Bacillati</taxon>
        <taxon>Actinomycetota</taxon>
        <taxon>Actinomycetes</taxon>
        <taxon>Kitasatosporales</taxon>
        <taxon>Streptomycetaceae</taxon>
        <taxon>Streptomyces</taxon>
    </lineage>
</organism>
<gene>
    <name evidence="2" type="ORF">ABT384_46295</name>
</gene>
<proteinExistence type="predicted"/>
<name>A0ABV1Y8H6_9ACTN</name>
<evidence type="ECO:0000313" key="2">
    <source>
        <dbReference type="EMBL" id="MER7380005.1"/>
    </source>
</evidence>
<accession>A0ABV1Y8H6</accession>
<keyword evidence="1" id="KW-1133">Transmembrane helix</keyword>
<reference evidence="2 3" key="1">
    <citation type="submission" date="2024-06" db="EMBL/GenBank/DDBJ databases">
        <title>The Natural Products Discovery Center: Release of the First 8490 Sequenced Strains for Exploring Actinobacteria Biosynthetic Diversity.</title>
        <authorList>
            <person name="Kalkreuter E."/>
            <person name="Kautsar S.A."/>
            <person name="Yang D."/>
            <person name="Bader C.D."/>
            <person name="Teijaro C.N."/>
            <person name="Fluegel L."/>
            <person name="Davis C.M."/>
            <person name="Simpson J.R."/>
            <person name="Lauterbach L."/>
            <person name="Steele A.D."/>
            <person name="Gui C."/>
            <person name="Meng S."/>
            <person name="Li G."/>
            <person name="Viehrig K."/>
            <person name="Ye F."/>
            <person name="Su P."/>
            <person name="Kiefer A.F."/>
            <person name="Nichols A."/>
            <person name="Cepeda A.J."/>
            <person name="Yan W."/>
            <person name="Fan B."/>
            <person name="Jiang Y."/>
            <person name="Adhikari A."/>
            <person name="Zheng C.-J."/>
            <person name="Schuster L."/>
            <person name="Cowan T.M."/>
            <person name="Smanski M.J."/>
            <person name="Chevrette M.G."/>
            <person name="De Carvalho L.P.S."/>
            <person name="Shen B."/>
        </authorList>
    </citation>
    <scope>NUCLEOTIDE SEQUENCE [LARGE SCALE GENOMIC DNA]</scope>
    <source>
        <strain evidence="2 3">NPDC000155</strain>
    </source>
</reference>
<feature type="transmembrane region" description="Helical" evidence="1">
    <location>
        <begin position="45"/>
        <end position="69"/>
    </location>
</feature>
<keyword evidence="1" id="KW-0472">Membrane</keyword>
<evidence type="ECO:0000256" key="1">
    <source>
        <dbReference type="SAM" id="Phobius"/>
    </source>
</evidence>
<sequence>MSLCAAAADGSSSLPWLLVAALAGLVVFCVGFYGSQKDKPVGLELGYYPALFLGASGGGFTAVGLVTVFDALNLI</sequence>
<keyword evidence="3" id="KW-1185">Reference proteome</keyword>
<dbReference type="Proteomes" id="UP001486207">
    <property type="component" value="Unassembled WGS sequence"/>
</dbReference>